<dbReference type="InterPro" id="IPR008920">
    <property type="entry name" value="TF_FadR/GntR_C"/>
</dbReference>
<dbReference type="SMART" id="SM00345">
    <property type="entry name" value="HTH_GNTR"/>
    <property type="match status" value="1"/>
</dbReference>
<dbReference type="SUPFAM" id="SSF46785">
    <property type="entry name" value="Winged helix' DNA-binding domain"/>
    <property type="match status" value="1"/>
</dbReference>
<evidence type="ECO:0000313" key="6">
    <source>
        <dbReference type="Proteomes" id="UP000644699"/>
    </source>
</evidence>
<evidence type="ECO:0000259" key="4">
    <source>
        <dbReference type="PROSITE" id="PS50949"/>
    </source>
</evidence>
<dbReference type="PANTHER" id="PTHR43537:SF53">
    <property type="entry name" value="HTH-TYPE TRANSCRIPTIONAL REPRESSOR NANR"/>
    <property type="match status" value="1"/>
</dbReference>
<dbReference type="SMART" id="SM00895">
    <property type="entry name" value="FCD"/>
    <property type="match status" value="1"/>
</dbReference>
<keyword evidence="6" id="KW-1185">Reference proteome</keyword>
<dbReference type="PROSITE" id="PS50949">
    <property type="entry name" value="HTH_GNTR"/>
    <property type="match status" value="1"/>
</dbReference>
<dbReference type="InterPro" id="IPR011711">
    <property type="entry name" value="GntR_C"/>
</dbReference>
<reference evidence="5" key="2">
    <citation type="submission" date="2020-09" db="EMBL/GenBank/DDBJ databases">
        <authorList>
            <person name="Sun Q."/>
            <person name="Zhou Y."/>
        </authorList>
    </citation>
    <scope>NUCLEOTIDE SEQUENCE</scope>
    <source>
        <strain evidence="5">CGMCC 1.15367</strain>
    </source>
</reference>
<dbReference type="CDD" id="cd07377">
    <property type="entry name" value="WHTH_GntR"/>
    <property type="match status" value="1"/>
</dbReference>
<keyword evidence="2" id="KW-0238">DNA-binding</keyword>
<gene>
    <name evidence="5" type="ORF">GCM10011390_32720</name>
</gene>
<keyword evidence="3" id="KW-0804">Transcription</keyword>
<reference evidence="5" key="1">
    <citation type="journal article" date="2014" name="Int. J. Syst. Evol. Microbiol.">
        <title>Complete genome sequence of Corynebacterium casei LMG S-19264T (=DSM 44701T), isolated from a smear-ripened cheese.</title>
        <authorList>
            <consortium name="US DOE Joint Genome Institute (JGI-PGF)"/>
            <person name="Walter F."/>
            <person name="Albersmeier A."/>
            <person name="Kalinowski J."/>
            <person name="Ruckert C."/>
        </authorList>
    </citation>
    <scope>NUCLEOTIDE SEQUENCE</scope>
    <source>
        <strain evidence="5">CGMCC 1.15367</strain>
    </source>
</reference>
<evidence type="ECO:0000313" key="5">
    <source>
        <dbReference type="EMBL" id="GGE11132.1"/>
    </source>
</evidence>
<dbReference type="Gene3D" id="1.20.120.530">
    <property type="entry name" value="GntR ligand-binding domain-like"/>
    <property type="match status" value="1"/>
</dbReference>
<dbReference type="EMBL" id="BMIQ01000005">
    <property type="protein sequence ID" value="GGE11132.1"/>
    <property type="molecule type" value="Genomic_DNA"/>
</dbReference>
<comment type="caution">
    <text evidence="5">The sequence shown here is derived from an EMBL/GenBank/DDBJ whole genome shotgun (WGS) entry which is preliminary data.</text>
</comment>
<keyword evidence="1" id="KW-0805">Transcription regulation</keyword>
<evidence type="ECO:0000256" key="1">
    <source>
        <dbReference type="ARBA" id="ARBA00023015"/>
    </source>
</evidence>
<dbReference type="PRINTS" id="PR00035">
    <property type="entry name" value="HTHGNTR"/>
</dbReference>
<proteinExistence type="predicted"/>
<dbReference type="Pfam" id="PF00392">
    <property type="entry name" value="GntR"/>
    <property type="match status" value="1"/>
</dbReference>
<dbReference type="PANTHER" id="PTHR43537">
    <property type="entry name" value="TRANSCRIPTIONAL REGULATOR, GNTR FAMILY"/>
    <property type="match status" value="1"/>
</dbReference>
<dbReference type="Proteomes" id="UP000644699">
    <property type="component" value="Unassembled WGS sequence"/>
</dbReference>
<dbReference type="Pfam" id="PF07729">
    <property type="entry name" value="FCD"/>
    <property type="match status" value="1"/>
</dbReference>
<dbReference type="GO" id="GO:0003677">
    <property type="term" value="F:DNA binding"/>
    <property type="evidence" value="ECO:0007669"/>
    <property type="project" value="UniProtKB-KW"/>
</dbReference>
<protein>
    <submittedName>
        <fullName evidence="5">GntR family transcriptional regulator</fullName>
    </submittedName>
</protein>
<evidence type="ECO:0000256" key="3">
    <source>
        <dbReference type="ARBA" id="ARBA00023163"/>
    </source>
</evidence>
<dbReference type="Gene3D" id="1.10.10.10">
    <property type="entry name" value="Winged helix-like DNA-binding domain superfamily/Winged helix DNA-binding domain"/>
    <property type="match status" value="1"/>
</dbReference>
<dbReference type="SUPFAM" id="SSF48008">
    <property type="entry name" value="GntR ligand-binding domain-like"/>
    <property type="match status" value="1"/>
</dbReference>
<sequence>MRLCHAGAMSRVLSKPKAEAAGASARVPVPAPSRASWQEIYDALREAVMRHRLDPGAKIVEEELAELFGVSRTIVRAALQALGRDGIVVIERNKGARLARPSPREAREIFEARELIEPRLALLAAARLSPGDVERLGAAIEAEHRALHADNLGEGLFQSAEFHRVIAAASGQAVLTTMLGDLLSRSSLVLALYWRRPEAFCENEAHHALVEALAGGDGERAARLMQQHIAALLAGLDLTERPLRRSSIAEALSRADDGL</sequence>
<dbReference type="GO" id="GO:0003700">
    <property type="term" value="F:DNA-binding transcription factor activity"/>
    <property type="evidence" value="ECO:0007669"/>
    <property type="project" value="InterPro"/>
</dbReference>
<name>A0A917E795_9HYPH</name>
<organism evidence="5 6">
    <name type="scientific">Aureimonas endophytica</name>
    <dbReference type="NCBI Taxonomy" id="2027858"/>
    <lineage>
        <taxon>Bacteria</taxon>
        <taxon>Pseudomonadati</taxon>
        <taxon>Pseudomonadota</taxon>
        <taxon>Alphaproteobacteria</taxon>
        <taxon>Hyphomicrobiales</taxon>
        <taxon>Aurantimonadaceae</taxon>
        <taxon>Aureimonas</taxon>
    </lineage>
</organism>
<feature type="domain" description="HTH gntR-type" evidence="4">
    <location>
        <begin position="34"/>
        <end position="101"/>
    </location>
</feature>
<dbReference type="InterPro" id="IPR036388">
    <property type="entry name" value="WH-like_DNA-bd_sf"/>
</dbReference>
<dbReference type="InterPro" id="IPR036390">
    <property type="entry name" value="WH_DNA-bd_sf"/>
</dbReference>
<dbReference type="InterPro" id="IPR000524">
    <property type="entry name" value="Tscrpt_reg_HTH_GntR"/>
</dbReference>
<evidence type="ECO:0000256" key="2">
    <source>
        <dbReference type="ARBA" id="ARBA00023125"/>
    </source>
</evidence>
<dbReference type="AlphaFoldDB" id="A0A917E795"/>
<accession>A0A917E795</accession>